<evidence type="ECO:0000313" key="1">
    <source>
        <dbReference type="EMBL" id="MFC3169586.1"/>
    </source>
</evidence>
<comment type="caution">
    <text evidence="1">The sequence shown here is derived from an EMBL/GenBank/DDBJ whole genome shotgun (WGS) entry which is preliminary data.</text>
</comment>
<evidence type="ECO:0000313" key="2">
    <source>
        <dbReference type="Proteomes" id="UP001595557"/>
    </source>
</evidence>
<organism evidence="1 2">
    <name type="scientific">Paracoccus fontiphilus</name>
    <dbReference type="NCBI Taxonomy" id="1815556"/>
    <lineage>
        <taxon>Bacteria</taxon>
        <taxon>Pseudomonadati</taxon>
        <taxon>Pseudomonadota</taxon>
        <taxon>Alphaproteobacteria</taxon>
        <taxon>Rhodobacterales</taxon>
        <taxon>Paracoccaceae</taxon>
        <taxon>Paracoccus</taxon>
    </lineage>
</organism>
<name>A0ABV7IIK1_9RHOB</name>
<accession>A0ABV7IIK1</accession>
<reference evidence="2" key="1">
    <citation type="journal article" date="2019" name="Int. J. Syst. Evol. Microbiol.">
        <title>The Global Catalogue of Microorganisms (GCM) 10K type strain sequencing project: providing services to taxonomists for standard genome sequencing and annotation.</title>
        <authorList>
            <consortium name="The Broad Institute Genomics Platform"/>
            <consortium name="The Broad Institute Genome Sequencing Center for Infectious Disease"/>
            <person name="Wu L."/>
            <person name="Ma J."/>
        </authorList>
    </citation>
    <scope>NUCLEOTIDE SEQUENCE [LARGE SCALE GENOMIC DNA]</scope>
    <source>
        <strain evidence="2">KCTC 52239</strain>
    </source>
</reference>
<keyword evidence="2" id="KW-1185">Reference proteome</keyword>
<proteinExistence type="predicted"/>
<dbReference type="EMBL" id="JBHRTE010000077">
    <property type="protein sequence ID" value="MFC3169586.1"/>
    <property type="molecule type" value="Genomic_DNA"/>
</dbReference>
<gene>
    <name evidence="1" type="ORF">ACFOD7_16160</name>
</gene>
<dbReference type="RefSeq" id="WP_207472209.1">
    <property type="nucleotide sequence ID" value="NZ_JAFNAW010000130.1"/>
</dbReference>
<dbReference type="Proteomes" id="UP001595557">
    <property type="component" value="Unassembled WGS sequence"/>
</dbReference>
<sequence length="48" mass="5554">MTETRPDPKNFHEADYNDYVAMLDGLAQAIWNELRGHFKTTLSALESR</sequence>
<protein>
    <submittedName>
        <fullName evidence="1">Uncharacterized protein</fullName>
    </submittedName>
</protein>